<keyword evidence="3" id="KW-1185">Reference proteome</keyword>
<sequence>MDTYTGFAATGTFETQVETSPSDVSTQALYALLGDALRSSPRPQHHGQDDRGEEGTAGINRRIGDVSPIDSEVHHQEQAVHRLSDSDLINMLQNAFHIPRVKSEAGEEGSAMESDSDSELVSPARLSFLQAPAHTRGIDWHHKQLDLYLMVDDALARAHTDEVYAHHTLAKVRVQIEKLRMRAMECRRIVQRRQACRERLSKAVAELERRLKDPRIAH</sequence>
<accession>A0AA39MUU2</accession>
<evidence type="ECO:0000313" key="2">
    <source>
        <dbReference type="EMBL" id="KAK0447901.1"/>
    </source>
</evidence>
<dbReference type="RefSeq" id="XP_060326316.1">
    <property type="nucleotide sequence ID" value="XM_060478061.1"/>
</dbReference>
<protein>
    <submittedName>
        <fullName evidence="2">Uncharacterized protein</fullName>
    </submittedName>
</protein>
<organism evidence="2 3">
    <name type="scientific">Armillaria tabescens</name>
    <name type="common">Ringless honey mushroom</name>
    <name type="synonym">Agaricus tabescens</name>
    <dbReference type="NCBI Taxonomy" id="1929756"/>
    <lineage>
        <taxon>Eukaryota</taxon>
        <taxon>Fungi</taxon>
        <taxon>Dikarya</taxon>
        <taxon>Basidiomycota</taxon>
        <taxon>Agaricomycotina</taxon>
        <taxon>Agaricomycetes</taxon>
        <taxon>Agaricomycetidae</taxon>
        <taxon>Agaricales</taxon>
        <taxon>Marasmiineae</taxon>
        <taxon>Physalacriaceae</taxon>
        <taxon>Desarmillaria</taxon>
    </lineage>
</organism>
<evidence type="ECO:0000313" key="3">
    <source>
        <dbReference type="Proteomes" id="UP001175211"/>
    </source>
</evidence>
<name>A0AA39MUU2_ARMTA</name>
<dbReference type="Proteomes" id="UP001175211">
    <property type="component" value="Unassembled WGS sequence"/>
</dbReference>
<dbReference type="EMBL" id="JAUEPS010000043">
    <property type="protein sequence ID" value="KAK0447901.1"/>
    <property type="molecule type" value="Genomic_DNA"/>
</dbReference>
<gene>
    <name evidence="2" type="ORF">EV420DRAFT_1647639</name>
</gene>
<evidence type="ECO:0000256" key="1">
    <source>
        <dbReference type="SAM" id="MobiDB-lite"/>
    </source>
</evidence>
<dbReference type="GeneID" id="85361609"/>
<dbReference type="AlphaFoldDB" id="A0AA39MUU2"/>
<reference evidence="2" key="1">
    <citation type="submission" date="2023-06" db="EMBL/GenBank/DDBJ databases">
        <authorList>
            <consortium name="Lawrence Berkeley National Laboratory"/>
            <person name="Ahrendt S."/>
            <person name="Sahu N."/>
            <person name="Indic B."/>
            <person name="Wong-Bajracharya J."/>
            <person name="Merenyi Z."/>
            <person name="Ke H.-M."/>
            <person name="Monk M."/>
            <person name="Kocsube S."/>
            <person name="Drula E."/>
            <person name="Lipzen A."/>
            <person name="Balint B."/>
            <person name="Henrissat B."/>
            <person name="Andreopoulos B."/>
            <person name="Martin F.M."/>
            <person name="Harder C.B."/>
            <person name="Rigling D."/>
            <person name="Ford K.L."/>
            <person name="Foster G.D."/>
            <person name="Pangilinan J."/>
            <person name="Papanicolaou A."/>
            <person name="Barry K."/>
            <person name="LaButti K."/>
            <person name="Viragh M."/>
            <person name="Koriabine M."/>
            <person name="Yan M."/>
            <person name="Riley R."/>
            <person name="Champramary S."/>
            <person name="Plett K.L."/>
            <person name="Tsai I.J."/>
            <person name="Slot J."/>
            <person name="Sipos G."/>
            <person name="Plett J."/>
            <person name="Nagy L.G."/>
            <person name="Grigoriev I.V."/>
        </authorList>
    </citation>
    <scope>NUCLEOTIDE SEQUENCE</scope>
    <source>
        <strain evidence="2">CCBAS 213</strain>
    </source>
</reference>
<feature type="region of interest" description="Disordered" evidence="1">
    <location>
        <begin position="38"/>
        <end position="63"/>
    </location>
</feature>
<comment type="caution">
    <text evidence="2">The sequence shown here is derived from an EMBL/GenBank/DDBJ whole genome shotgun (WGS) entry which is preliminary data.</text>
</comment>
<proteinExistence type="predicted"/>